<evidence type="ECO:0000313" key="1">
    <source>
        <dbReference type="EMBL" id="TWE06420.1"/>
    </source>
</evidence>
<protein>
    <submittedName>
        <fullName evidence="1">Uncharacterized protein</fullName>
    </submittedName>
</protein>
<dbReference type="EMBL" id="VIVN01000002">
    <property type="protein sequence ID" value="TWE06420.1"/>
    <property type="molecule type" value="Genomic_DNA"/>
</dbReference>
<evidence type="ECO:0000313" key="2">
    <source>
        <dbReference type="Proteomes" id="UP000319671"/>
    </source>
</evidence>
<accession>A0A561DSY3</accession>
<name>A0A561DSY3_9BACI</name>
<dbReference type="Proteomes" id="UP000319671">
    <property type="component" value="Unassembled WGS sequence"/>
</dbReference>
<dbReference type="AlphaFoldDB" id="A0A561DSY3"/>
<sequence>METEELVIKKIKSYQVDSSGVVVNVTYEEEDK</sequence>
<gene>
    <name evidence="1" type="ORF">FB550_102442</name>
</gene>
<proteinExistence type="predicted"/>
<organism evidence="1 2">
    <name type="scientific">Neobacillus bataviensis</name>
    <dbReference type="NCBI Taxonomy" id="220685"/>
    <lineage>
        <taxon>Bacteria</taxon>
        <taxon>Bacillati</taxon>
        <taxon>Bacillota</taxon>
        <taxon>Bacilli</taxon>
        <taxon>Bacillales</taxon>
        <taxon>Bacillaceae</taxon>
        <taxon>Neobacillus</taxon>
    </lineage>
</organism>
<reference evidence="1 2" key="1">
    <citation type="submission" date="2019-06" db="EMBL/GenBank/DDBJ databases">
        <title>Sorghum-associated microbial communities from plants grown in Nebraska, USA.</title>
        <authorList>
            <person name="Schachtman D."/>
        </authorList>
    </citation>
    <scope>NUCLEOTIDE SEQUENCE [LARGE SCALE GENOMIC DNA]</scope>
    <source>
        <strain evidence="1 2">2482</strain>
    </source>
</reference>
<keyword evidence="2" id="KW-1185">Reference proteome</keyword>
<comment type="caution">
    <text evidence="1">The sequence shown here is derived from an EMBL/GenBank/DDBJ whole genome shotgun (WGS) entry which is preliminary data.</text>
</comment>